<proteinExistence type="predicted"/>
<keyword evidence="1" id="KW-0732">Signal</keyword>
<protein>
    <recommendedName>
        <fullName evidence="4">Secreted protein</fullName>
    </recommendedName>
</protein>
<evidence type="ECO:0000313" key="3">
    <source>
        <dbReference type="Proteomes" id="UP001165079"/>
    </source>
</evidence>
<evidence type="ECO:0000313" key="2">
    <source>
        <dbReference type="EMBL" id="GLZ75876.1"/>
    </source>
</evidence>
<comment type="caution">
    <text evidence="2">The sequence shown here is derived from an EMBL/GenBank/DDBJ whole genome shotgun (WGS) entry which is preliminary data.</text>
</comment>
<dbReference type="EMBL" id="BSTX01000001">
    <property type="protein sequence ID" value="GLZ75876.1"/>
    <property type="molecule type" value="Genomic_DNA"/>
</dbReference>
<name>A0A9W6W7W0_9ACTN</name>
<dbReference type="AlphaFoldDB" id="A0A9W6W7W0"/>
<sequence>MSFRILTTAVLAGGLLTVAAPASAGPGPTPCIGTELQSVPVTTAKGARLGWLTVVQTEDGKCAVTTTEARDAHLNAFIAVCATPAEPCEVIAQDDAYGSGNSVETVPLPAAGLCVAATASITIGHGPTVAFGHTDIGNCE</sequence>
<accession>A0A9W6W7W0</accession>
<dbReference type="RefSeq" id="WP_285661094.1">
    <property type="nucleotide sequence ID" value="NZ_BSTX01000001.1"/>
</dbReference>
<reference evidence="2" key="1">
    <citation type="submission" date="2023-03" db="EMBL/GenBank/DDBJ databases">
        <title>Actinorhabdospora filicis NBRC 111898.</title>
        <authorList>
            <person name="Ichikawa N."/>
            <person name="Sato H."/>
            <person name="Tonouchi N."/>
        </authorList>
    </citation>
    <scope>NUCLEOTIDE SEQUENCE</scope>
    <source>
        <strain evidence="2">NBRC 111898</strain>
    </source>
</reference>
<dbReference type="Proteomes" id="UP001165079">
    <property type="component" value="Unassembled WGS sequence"/>
</dbReference>
<feature type="signal peptide" evidence="1">
    <location>
        <begin position="1"/>
        <end position="24"/>
    </location>
</feature>
<evidence type="ECO:0008006" key="4">
    <source>
        <dbReference type="Google" id="ProtNLM"/>
    </source>
</evidence>
<keyword evidence="3" id="KW-1185">Reference proteome</keyword>
<organism evidence="2 3">
    <name type="scientific">Actinorhabdospora filicis</name>
    <dbReference type="NCBI Taxonomy" id="1785913"/>
    <lineage>
        <taxon>Bacteria</taxon>
        <taxon>Bacillati</taxon>
        <taxon>Actinomycetota</taxon>
        <taxon>Actinomycetes</taxon>
        <taxon>Micromonosporales</taxon>
        <taxon>Micromonosporaceae</taxon>
        <taxon>Actinorhabdospora</taxon>
    </lineage>
</organism>
<feature type="chain" id="PRO_5040803020" description="Secreted protein" evidence="1">
    <location>
        <begin position="25"/>
        <end position="140"/>
    </location>
</feature>
<gene>
    <name evidence="2" type="ORF">Afil01_06830</name>
</gene>
<evidence type="ECO:0000256" key="1">
    <source>
        <dbReference type="SAM" id="SignalP"/>
    </source>
</evidence>